<sequence>MTAICQIWEQKSGRRSGPSLWSNPYQKEQLLLCENSRIISLISNQNVMLSIILNQLKSKV</sequence>
<dbReference type="EMBL" id="JAIWYP010000016">
    <property type="protein sequence ID" value="KAH3695590.1"/>
    <property type="molecule type" value="Genomic_DNA"/>
</dbReference>
<protein>
    <submittedName>
        <fullName evidence="1">Uncharacterized protein</fullName>
    </submittedName>
</protein>
<dbReference type="AlphaFoldDB" id="A0A9D4BHC3"/>
<proteinExistence type="predicted"/>
<gene>
    <name evidence="1" type="ORF">DPMN_083047</name>
</gene>
<reference evidence="1" key="1">
    <citation type="journal article" date="2019" name="bioRxiv">
        <title>The Genome of the Zebra Mussel, Dreissena polymorpha: A Resource for Invasive Species Research.</title>
        <authorList>
            <person name="McCartney M.A."/>
            <person name="Auch B."/>
            <person name="Kono T."/>
            <person name="Mallez S."/>
            <person name="Zhang Y."/>
            <person name="Obille A."/>
            <person name="Becker A."/>
            <person name="Abrahante J.E."/>
            <person name="Garbe J."/>
            <person name="Badalamenti J.P."/>
            <person name="Herman A."/>
            <person name="Mangelson H."/>
            <person name="Liachko I."/>
            <person name="Sullivan S."/>
            <person name="Sone E.D."/>
            <person name="Koren S."/>
            <person name="Silverstein K.A.T."/>
            <person name="Beckman K.B."/>
            <person name="Gohl D.M."/>
        </authorList>
    </citation>
    <scope>NUCLEOTIDE SEQUENCE</scope>
    <source>
        <strain evidence="1">Duluth1</strain>
        <tissue evidence="1">Whole animal</tissue>
    </source>
</reference>
<dbReference type="Proteomes" id="UP000828390">
    <property type="component" value="Unassembled WGS sequence"/>
</dbReference>
<organism evidence="1 2">
    <name type="scientific">Dreissena polymorpha</name>
    <name type="common">Zebra mussel</name>
    <name type="synonym">Mytilus polymorpha</name>
    <dbReference type="NCBI Taxonomy" id="45954"/>
    <lineage>
        <taxon>Eukaryota</taxon>
        <taxon>Metazoa</taxon>
        <taxon>Spiralia</taxon>
        <taxon>Lophotrochozoa</taxon>
        <taxon>Mollusca</taxon>
        <taxon>Bivalvia</taxon>
        <taxon>Autobranchia</taxon>
        <taxon>Heteroconchia</taxon>
        <taxon>Euheterodonta</taxon>
        <taxon>Imparidentia</taxon>
        <taxon>Neoheterodontei</taxon>
        <taxon>Myida</taxon>
        <taxon>Dreissenoidea</taxon>
        <taxon>Dreissenidae</taxon>
        <taxon>Dreissena</taxon>
    </lineage>
</organism>
<evidence type="ECO:0000313" key="1">
    <source>
        <dbReference type="EMBL" id="KAH3695590.1"/>
    </source>
</evidence>
<evidence type="ECO:0000313" key="2">
    <source>
        <dbReference type="Proteomes" id="UP000828390"/>
    </source>
</evidence>
<name>A0A9D4BHC3_DREPO</name>
<keyword evidence="2" id="KW-1185">Reference proteome</keyword>
<comment type="caution">
    <text evidence="1">The sequence shown here is derived from an EMBL/GenBank/DDBJ whole genome shotgun (WGS) entry which is preliminary data.</text>
</comment>
<accession>A0A9D4BHC3</accession>
<reference evidence="1" key="2">
    <citation type="submission" date="2020-11" db="EMBL/GenBank/DDBJ databases">
        <authorList>
            <person name="McCartney M.A."/>
            <person name="Auch B."/>
            <person name="Kono T."/>
            <person name="Mallez S."/>
            <person name="Becker A."/>
            <person name="Gohl D.M."/>
            <person name="Silverstein K.A.T."/>
            <person name="Koren S."/>
            <person name="Bechman K.B."/>
            <person name="Herman A."/>
            <person name="Abrahante J.E."/>
            <person name="Garbe J."/>
        </authorList>
    </citation>
    <scope>NUCLEOTIDE SEQUENCE</scope>
    <source>
        <strain evidence="1">Duluth1</strain>
        <tissue evidence="1">Whole animal</tissue>
    </source>
</reference>